<gene>
    <name evidence="2" type="ORF">UB32_12570</name>
</gene>
<reference evidence="2 3" key="1">
    <citation type="submission" date="2015-01" db="EMBL/GenBank/DDBJ databases">
        <title>Draft genome sequences of the supercritical CO2 tolerant bacteria Bacillus subterraneus MITOT1 and Bacillus cereus MIT0214.</title>
        <authorList>
            <person name="Peet K.C."/>
            <person name="Thompson J.R."/>
        </authorList>
    </citation>
    <scope>NUCLEOTIDE SEQUENCE [LARGE SCALE GENOMIC DNA]</scope>
    <source>
        <strain evidence="2 3">MITOT1</strain>
    </source>
</reference>
<name>A0A0D6Z7Y3_9BACI</name>
<keyword evidence="1" id="KW-0472">Membrane</keyword>
<feature type="transmembrane region" description="Helical" evidence="1">
    <location>
        <begin position="202"/>
        <end position="225"/>
    </location>
</feature>
<feature type="transmembrane region" description="Helical" evidence="1">
    <location>
        <begin position="273"/>
        <end position="293"/>
    </location>
</feature>
<accession>A0A0D6Z7Y3</accession>
<dbReference type="Proteomes" id="UP000032512">
    <property type="component" value="Unassembled WGS sequence"/>
</dbReference>
<evidence type="ECO:0000256" key="1">
    <source>
        <dbReference type="SAM" id="Phobius"/>
    </source>
</evidence>
<keyword evidence="3" id="KW-1185">Reference proteome</keyword>
<feature type="transmembrane region" description="Helical" evidence="1">
    <location>
        <begin position="38"/>
        <end position="56"/>
    </location>
</feature>
<organism evidence="2 3">
    <name type="scientific">Mesobacillus subterraneus</name>
    <dbReference type="NCBI Taxonomy" id="285983"/>
    <lineage>
        <taxon>Bacteria</taxon>
        <taxon>Bacillati</taxon>
        <taxon>Bacillota</taxon>
        <taxon>Bacilli</taxon>
        <taxon>Bacillales</taxon>
        <taxon>Bacillaceae</taxon>
        <taxon>Mesobacillus</taxon>
    </lineage>
</organism>
<feature type="transmembrane region" description="Helical" evidence="1">
    <location>
        <begin position="299"/>
        <end position="316"/>
    </location>
</feature>
<feature type="transmembrane region" description="Helical" evidence="1">
    <location>
        <begin position="168"/>
        <end position="190"/>
    </location>
</feature>
<feature type="transmembrane region" description="Helical" evidence="1">
    <location>
        <begin position="245"/>
        <end position="261"/>
    </location>
</feature>
<feature type="transmembrane region" description="Helical" evidence="1">
    <location>
        <begin position="100"/>
        <end position="118"/>
    </location>
</feature>
<dbReference type="EMBL" id="JXIQ01000098">
    <property type="protein sequence ID" value="KIY21672.1"/>
    <property type="molecule type" value="Genomic_DNA"/>
</dbReference>
<keyword evidence="1" id="KW-1133">Transmembrane helix</keyword>
<proteinExistence type="predicted"/>
<dbReference type="OrthoDB" id="1649543at2"/>
<feature type="transmembrane region" description="Helical" evidence="1">
    <location>
        <begin position="323"/>
        <end position="338"/>
    </location>
</feature>
<dbReference type="RefSeq" id="WP_044394277.1">
    <property type="nucleotide sequence ID" value="NZ_JXIQ01000098.1"/>
</dbReference>
<dbReference type="InterPro" id="IPR049458">
    <property type="entry name" value="EpsG-like"/>
</dbReference>
<dbReference type="AlphaFoldDB" id="A0A0D6Z7Y3"/>
<feature type="transmembrane region" description="Helical" evidence="1">
    <location>
        <begin position="124"/>
        <end position="140"/>
    </location>
</feature>
<protein>
    <submittedName>
        <fullName evidence="2">Capsular biosynthesis protein</fullName>
    </submittedName>
</protein>
<sequence length="355" mass="41525">MTIMWLNLSLVYLFSALSRLYATPNPGTISHVRPYKLYTVFVIICLVAVAGFQNNIGDTYFYMHSFQITEFAWQEINYLGDFGFDLYQMLLQKISKDPQILIFTTALITNLLIVIVLYKYSRMFELAVYVYIASGMFTTSMNGIRQYLAAAIVFFATKYLLNGDFKKYALMILLASTVHKSAFVLLPIYFVVRREAWTKVTFILLTLSIFIVLGFNTFSGMLFSALDQTQYGHYSDFTEGGANKLRIVVTAIPVFLAFLGRKKLKMLWPQSDYIVNMSMISLFFIIIASQNWIFARFNIYFGLYSLLLISWIVKLFKENNQRFIYFGIIVCYFLYFYYEHVLSFGLRYESDYWKF</sequence>
<keyword evidence="1" id="KW-0812">Transmembrane</keyword>
<dbReference type="PATRIC" id="fig|285983.3.peg.1287"/>
<dbReference type="Pfam" id="PF14897">
    <property type="entry name" value="EpsG"/>
    <property type="match status" value="1"/>
</dbReference>
<evidence type="ECO:0000313" key="3">
    <source>
        <dbReference type="Proteomes" id="UP000032512"/>
    </source>
</evidence>
<comment type="caution">
    <text evidence="2">The sequence shown here is derived from an EMBL/GenBank/DDBJ whole genome shotgun (WGS) entry which is preliminary data.</text>
</comment>
<evidence type="ECO:0000313" key="2">
    <source>
        <dbReference type="EMBL" id="KIY21672.1"/>
    </source>
</evidence>